<dbReference type="InterPro" id="IPR001849">
    <property type="entry name" value="PH_domain"/>
</dbReference>
<organism evidence="2 3">
    <name type="scientific">Moraxella lacunata</name>
    <dbReference type="NCBI Taxonomy" id="477"/>
    <lineage>
        <taxon>Bacteria</taxon>
        <taxon>Pseudomonadati</taxon>
        <taxon>Pseudomonadota</taxon>
        <taxon>Gammaproteobacteria</taxon>
        <taxon>Moraxellales</taxon>
        <taxon>Moraxellaceae</taxon>
        <taxon>Moraxella</taxon>
    </lineage>
</organism>
<dbReference type="EMBL" id="MXAN01000064">
    <property type="protein sequence ID" value="OPH35613.1"/>
    <property type="molecule type" value="Genomic_DNA"/>
</dbReference>
<dbReference type="Proteomes" id="UP000191025">
    <property type="component" value="Unassembled WGS sequence"/>
</dbReference>
<reference evidence="3" key="1">
    <citation type="submission" date="2017-03" db="EMBL/GenBank/DDBJ databases">
        <title>Draft genome sequence of Moraxella equi CCUG 4950T type strain.</title>
        <authorList>
            <person name="Salva-Serra F."/>
            <person name="Engstrom-Jakobsson H."/>
            <person name="Thorell K."/>
            <person name="Jaen-Luchoro D."/>
            <person name="Gonzales-Siles L."/>
            <person name="Karlsson R."/>
            <person name="Yazdan S."/>
            <person name="Boulund F."/>
            <person name="Johnning A."/>
            <person name="Engstrand L."/>
            <person name="Kristiansson E."/>
            <person name="Moore E."/>
        </authorList>
    </citation>
    <scope>NUCLEOTIDE SEQUENCE [LARGE SCALE GENOMIC DNA]</scope>
    <source>
        <strain evidence="3">CCUG 4441</strain>
    </source>
</reference>
<evidence type="ECO:0000313" key="2">
    <source>
        <dbReference type="EMBL" id="OPH35613.1"/>
    </source>
</evidence>
<evidence type="ECO:0000313" key="3">
    <source>
        <dbReference type="Proteomes" id="UP000191025"/>
    </source>
</evidence>
<dbReference type="PANTHER" id="PTHR41791">
    <property type="entry name" value="SSL7039 PROTEIN"/>
    <property type="match status" value="1"/>
</dbReference>
<dbReference type="PIRSF" id="PIRSF028744">
    <property type="entry name" value="Addict_mod_HI1419"/>
    <property type="match status" value="1"/>
</dbReference>
<dbReference type="RefSeq" id="WP_062499545.1">
    <property type="nucleotide sequence ID" value="NZ_MXAN01000064.1"/>
</dbReference>
<dbReference type="PROSITE" id="PS50003">
    <property type="entry name" value="PH_DOMAIN"/>
    <property type="match status" value="1"/>
</dbReference>
<evidence type="ECO:0000259" key="1">
    <source>
        <dbReference type="PROSITE" id="PS50003"/>
    </source>
</evidence>
<dbReference type="InterPro" id="IPR014056">
    <property type="entry name" value="TypeIITA-like_toxin_pred"/>
</dbReference>
<dbReference type="NCBIfam" id="TIGR02683">
    <property type="entry name" value="upstrm_HI1419"/>
    <property type="match status" value="1"/>
</dbReference>
<comment type="caution">
    <text evidence="2">The sequence shown here is derived from an EMBL/GenBank/DDBJ whole genome shotgun (WGS) entry which is preliminary data.</text>
</comment>
<proteinExistence type="predicted"/>
<dbReference type="AlphaFoldDB" id="A0A1V4GSL6"/>
<sequence length="103" mass="11897">MFTIEKTEQFDEWLKSLKNPIAKKAVISRLLRLEMRHFGDIDNVGEGVFELRIHVNVGIRVYAIQKGETFILVLSGRDKSTQQADIIKAKEIAKTWENSNENH</sequence>
<name>A0A1V4GSL6_MORLA</name>
<protein>
    <submittedName>
        <fullName evidence="2">Addiction module antitoxin RelB</fullName>
    </submittedName>
</protein>
<feature type="domain" description="PH" evidence="1">
    <location>
        <begin position="1"/>
        <end position="22"/>
    </location>
</feature>
<dbReference type="PANTHER" id="PTHR41791:SF1">
    <property type="entry name" value="SSL7039 PROTEIN"/>
    <property type="match status" value="1"/>
</dbReference>
<gene>
    <name evidence="2" type="ORF">B5J94_09465</name>
</gene>
<accession>A0A1V4GSL6</accession>